<evidence type="ECO:0000313" key="2">
    <source>
        <dbReference type="Proteomes" id="UP000345637"/>
    </source>
</evidence>
<name>A0A485BYP1_RAOPL</name>
<dbReference type="EMBL" id="CAADJE010000025">
    <property type="protein sequence ID" value="VFS77176.1"/>
    <property type="molecule type" value="Genomic_DNA"/>
</dbReference>
<accession>A0A485BYP1</accession>
<dbReference type="AlphaFoldDB" id="A0A485BYP1"/>
<proteinExistence type="predicted"/>
<protein>
    <submittedName>
        <fullName evidence="1">Uncharacterized protein</fullName>
    </submittedName>
</protein>
<dbReference type="Proteomes" id="UP000345637">
    <property type="component" value="Unassembled WGS sequence"/>
</dbReference>
<gene>
    <name evidence="1" type="ORF">NCTC12998_04962</name>
</gene>
<organism evidence="1 2">
    <name type="scientific">Raoultella planticola</name>
    <name type="common">Klebsiella planticola</name>
    <dbReference type="NCBI Taxonomy" id="575"/>
    <lineage>
        <taxon>Bacteria</taxon>
        <taxon>Pseudomonadati</taxon>
        <taxon>Pseudomonadota</taxon>
        <taxon>Gammaproteobacteria</taxon>
        <taxon>Enterobacterales</taxon>
        <taxon>Enterobacteriaceae</taxon>
        <taxon>Klebsiella/Raoultella group</taxon>
        <taxon>Raoultella</taxon>
    </lineage>
</organism>
<sequence length="106" mass="12358">MIYFVNEIMFYFTCRVDCTNIKKVINYKNKEKQPTNNNPQQNNMSFDKINKKTSFYAGLSAVLASTGPAKKTKIFPNKFYFLFVTPEIIITLTNEGYHFSGKMIFK</sequence>
<evidence type="ECO:0000313" key="1">
    <source>
        <dbReference type="EMBL" id="VFS77176.1"/>
    </source>
</evidence>
<reference evidence="1 2" key="1">
    <citation type="submission" date="2019-03" db="EMBL/GenBank/DDBJ databases">
        <authorList>
            <consortium name="Pathogen Informatics"/>
        </authorList>
    </citation>
    <scope>NUCLEOTIDE SEQUENCE [LARGE SCALE GENOMIC DNA]</scope>
    <source>
        <strain evidence="1 2">NCTC12998</strain>
    </source>
</reference>